<evidence type="ECO:0000313" key="1">
    <source>
        <dbReference type="EMBL" id="JAH88703.1"/>
    </source>
</evidence>
<sequence length="63" mass="7384">MTTHSNPQDSAKMNMAIQGHDQFMTTYIDNLYVMYKWAAYFCQEIPIVKKKIINKNTIALQIQ</sequence>
<name>A0A0E9WGT8_ANGAN</name>
<reference evidence="1" key="1">
    <citation type="submission" date="2014-11" db="EMBL/GenBank/DDBJ databases">
        <authorList>
            <person name="Amaro Gonzalez C."/>
        </authorList>
    </citation>
    <scope>NUCLEOTIDE SEQUENCE</scope>
</reference>
<accession>A0A0E9WGT8</accession>
<reference evidence="1" key="2">
    <citation type="journal article" date="2015" name="Fish Shellfish Immunol.">
        <title>Early steps in the European eel (Anguilla anguilla)-Vibrio vulnificus interaction in the gills: Role of the RtxA13 toxin.</title>
        <authorList>
            <person name="Callol A."/>
            <person name="Pajuelo D."/>
            <person name="Ebbesson L."/>
            <person name="Teles M."/>
            <person name="MacKenzie S."/>
            <person name="Amaro C."/>
        </authorList>
    </citation>
    <scope>NUCLEOTIDE SEQUENCE</scope>
</reference>
<proteinExistence type="predicted"/>
<organism evidence="1">
    <name type="scientific">Anguilla anguilla</name>
    <name type="common">European freshwater eel</name>
    <name type="synonym">Muraena anguilla</name>
    <dbReference type="NCBI Taxonomy" id="7936"/>
    <lineage>
        <taxon>Eukaryota</taxon>
        <taxon>Metazoa</taxon>
        <taxon>Chordata</taxon>
        <taxon>Craniata</taxon>
        <taxon>Vertebrata</taxon>
        <taxon>Euteleostomi</taxon>
        <taxon>Actinopterygii</taxon>
        <taxon>Neopterygii</taxon>
        <taxon>Teleostei</taxon>
        <taxon>Anguilliformes</taxon>
        <taxon>Anguillidae</taxon>
        <taxon>Anguilla</taxon>
    </lineage>
</organism>
<protein>
    <submittedName>
        <fullName evidence="1">Uncharacterized protein</fullName>
    </submittedName>
</protein>
<dbReference type="EMBL" id="GBXM01019874">
    <property type="protein sequence ID" value="JAH88703.1"/>
    <property type="molecule type" value="Transcribed_RNA"/>
</dbReference>
<dbReference type="AlphaFoldDB" id="A0A0E9WGT8"/>